<feature type="transmembrane region" description="Helical" evidence="7">
    <location>
        <begin position="96"/>
        <end position="114"/>
    </location>
</feature>
<dbReference type="InterPro" id="IPR051791">
    <property type="entry name" value="Pra-immunoreactive"/>
</dbReference>
<dbReference type="Pfam" id="PF06271">
    <property type="entry name" value="RDD"/>
    <property type="match status" value="1"/>
</dbReference>
<evidence type="ECO:0000259" key="8">
    <source>
        <dbReference type="Pfam" id="PF06271"/>
    </source>
</evidence>
<dbReference type="PANTHER" id="PTHR36115:SF4">
    <property type="entry name" value="MEMBRANE PROTEIN"/>
    <property type="match status" value="1"/>
</dbReference>
<keyword evidence="5 7" id="KW-0472">Membrane</keyword>
<evidence type="ECO:0000256" key="7">
    <source>
        <dbReference type="SAM" id="Phobius"/>
    </source>
</evidence>
<comment type="caution">
    <text evidence="9">The sequence shown here is derived from an EMBL/GenBank/DDBJ whole genome shotgun (WGS) entry which is preliminary data.</text>
</comment>
<feature type="compositionally biased region" description="Basic and acidic residues" evidence="6">
    <location>
        <begin position="211"/>
        <end position="222"/>
    </location>
</feature>
<keyword evidence="10" id="KW-1185">Reference proteome</keyword>
<gene>
    <name evidence="9" type="ORF">GSF22_22905</name>
</gene>
<dbReference type="PANTHER" id="PTHR36115">
    <property type="entry name" value="PROLINE-RICH ANTIGEN HOMOLOG-RELATED"/>
    <property type="match status" value="1"/>
</dbReference>
<organism evidence="9 10">
    <name type="scientific">Micromonospora echinofusca</name>
    <dbReference type="NCBI Taxonomy" id="47858"/>
    <lineage>
        <taxon>Bacteria</taxon>
        <taxon>Bacillati</taxon>
        <taxon>Actinomycetota</taxon>
        <taxon>Actinomycetes</taxon>
        <taxon>Micromonosporales</taxon>
        <taxon>Micromonosporaceae</taxon>
        <taxon>Micromonospora</taxon>
    </lineage>
</organism>
<evidence type="ECO:0000256" key="1">
    <source>
        <dbReference type="ARBA" id="ARBA00004651"/>
    </source>
</evidence>
<dbReference type="Proteomes" id="UP000823521">
    <property type="component" value="Unassembled WGS sequence"/>
</dbReference>
<evidence type="ECO:0000256" key="5">
    <source>
        <dbReference type="ARBA" id="ARBA00023136"/>
    </source>
</evidence>
<feature type="transmembrane region" description="Helical" evidence="7">
    <location>
        <begin position="161"/>
        <end position="182"/>
    </location>
</feature>
<evidence type="ECO:0000256" key="4">
    <source>
        <dbReference type="ARBA" id="ARBA00022989"/>
    </source>
</evidence>
<keyword evidence="2" id="KW-1003">Cell membrane</keyword>
<proteinExistence type="predicted"/>
<name>A0ABS3VWB4_MICEH</name>
<evidence type="ECO:0000313" key="10">
    <source>
        <dbReference type="Proteomes" id="UP000823521"/>
    </source>
</evidence>
<evidence type="ECO:0000313" key="9">
    <source>
        <dbReference type="EMBL" id="MBO4208836.1"/>
    </source>
</evidence>
<sequence>MGRGALASGLLAATGEGPAAQGGGGADSEQAEQCPAIGRCARLIDFGAVFLLNAVVNGWFVWQFIEEFTPVWREIWRRSLAGNSSTEGLPQPGDQAGGLQVAILLIATALWFAYEVPSTANRGQTLGKRILGIKVVTLGEDPAVGFGRSFRRWNTLGLPTLLWYCCGLGLVLQLIDAVSPLFDRPLRQALHDKRAQTVVVQLPGRPVPSQPDHRPHTPGDAS</sequence>
<feature type="region of interest" description="Disordered" evidence="6">
    <location>
        <begin position="203"/>
        <end position="222"/>
    </location>
</feature>
<accession>A0ABS3VWB4</accession>
<feature type="transmembrane region" description="Helical" evidence="7">
    <location>
        <begin position="46"/>
        <end position="65"/>
    </location>
</feature>
<reference evidence="9 10" key="1">
    <citation type="submission" date="2019-12" db="EMBL/GenBank/DDBJ databases">
        <title>Whole genome sequencing of endophytic Actinobacterium Micromonospora sp. MPMI6T.</title>
        <authorList>
            <person name="Evv R."/>
            <person name="Podile A.R."/>
        </authorList>
    </citation>
    <scope>NUCLEOTIDE SEQUENCE [LARGE SCALE GENOMIC DNA]</scope>
    <source>
        <strain evidence="9 10">MPMI6</strain>
    </source>
</reference>
<feature type="domain" description="RDD" evidence="8">
    <location>
        <begin position="40"/>
        <end position="195"/>
    </location>
</feature>
<dbReference type="EMBL" id="WVUH01000233">
    <property type="protein sequence ID" value="MBO4208836.1"/>
    <property type="molecule type" value="Genomic_DNA"/>
</dbReference>
<evidence type="ECO:0000256" key="6">
    <source>
        <dbReference type="SAM" id="MobiDB-lite"/>
    </source>
</evidence>
<evidence type="ECO:0000256" key="2">
    <source>
        <dbReference type="ARBA" id="ARBA00022475"/>
    </source>
</evidence>
<keyword evidence="3 7" id="KW-0812">Transmembrane</keyword>
<protein>
    <submittedName>
        <fullName evidence="9">RDD family protein</fullName>
    </submittedName>
</protein>
<keyword evidence="4 7" id="KW-1133">Transmembrane helix</keyword>
<dbReference type="InterPro" id="IPR010432">
    <property type="entry name" value="RDD"/>
</dbReference>
<comment type="subcellular location">
    <subcellularLocation>
        <location evidence="1">Cell membrane</location>
        <topology evidence="1">Multi-pass membrane protein</topology>
    </subcellularLocation>
</comment>
<evidence type="ECO:0000256" key="3">
    <source>
        <dbReference type="ARBA" id="ARBA00022692"/>
    </source>
</evidence>